<evidence type="ECO:0000256" key="11">
    <source>
        <dbReference type="ARBA" id="ARBA00023306"/>
    </source>
</evidence>
<evidence type="ECO:0000256" key="13">
    <source>
        <dbReference type="SAM" id="MobiDB-lite"/>
    </source>
</evidence>
<evidence type="ECO:0000256" key="10">
    <source>
        <dbReference type="ARBA" id="ARBA00023242"/>
    </source>
</evidence>
<name>A0AAV2QCL3_MEGNR</name>
<keyword evidence="5" id="KW-0862">Zinc</keyword>
<dbReference type="SMART" id="SM00980">
    <property type="entry name" value="THAP"/>
    <property type="match status" value="1"/>
</dbReference>
<dbReference type="InterPro" id="IPR026516">
    <property type="entry name" value="THAP1/10"/>
</dbReference>
<evidence type="ECO:0000256" key="12">
    <source>
        <dbReference type="PROSITE-ProRule" id="PRU00309"/>
    </source>
</evidence>
<evidence type="ECO:0000313" key="15">
    <source>
        <dbReference type="EMBL" id="CAL4077020.1"/>
    </source>
</evidence>
<dbReference type="GO" id="GO:0008270">
    <property type="term" value="F:zinc ion binding"/>
    <property type="evidence" value="ECO:0007669"/>
    <property type="project" value="UniProtKB-KW"/>
</dbReference>
<evidence type="ECO:0000256" key="1">
    <source>
        <dbReference type="ARBA" id="ARBA00004642"/>
    </source>
</evidence>
<evidence type="ECO:0000256" key="4">
    <source>
        <dbReference type="ARBA" id="ARBA00022771"/>
    </source>
</evidence>
<dbReference type="Proteomes" id="UP001497623">
    <property type="component" value="Unassembled WGS sequence"/>
</dbReference>
<keyword evidence="9" id="KW-0804">Transcription</keyword>
<evidence type="ECO:0000256" key="3">
    <source>
        <dbReference type="ARBA" id="ARBA00022723"/>
    </source>
</evidence>
<feature type="region of interest" description="Disordered" evidence="13">
    <location>
        <begin position="79"/>
        <end position="112"/>
    </location>
</feature>
<dbReference type="AlphaFoldDB" id="A0AAV2QCL3"/>
<evidence type="ECO:0000256" key="7">
    <source>
        <dbReference type="ARBA" id="ARBA00023054"/>
    </source>
</evidence>
<protein>
    <recommendedName>
        <fullName evidence="14">THAP-type domain-containing protein</fullName>
    </recommendedName>
</protein>
<comment type="subcellular location">
    <subcellularLocation>
        <location evidence="1">Nucleus</location>
        <location evidence="1">Nucleoplasm</location>
    </subcellularLocation>
</comment>
<organism evidence="15 16">
    <name type="scientific">Meganyctiphanes norvegica</name>
    <name type="common">Northern krill</name>
    <name type="synonym">Thysanopoda norvegica</name>
    <dbReference type="NCBI Taxonomy" id="48144"/>
    <lineage>
        <taxon>Eukaryota</taxon>
        <taxon>Metazoa</taxon>
        <taxon>Ecdysozoa</taxon>
        <taxon>Arthropoda</taxon>
        <taxon>Crustacea</taxon>
        <taxon>Multicrustacea</taxon>
        <taxon>Malacostraca</taxon>
        <taxon>Eumalacostraca</taxon>
        <taxon>Eucarida</taxon>
        <taxon>Euphausiacea</taxon>
        <taxon>Euphausiidae</taxon>
        <taxon>Meganyctiphanes</taxon>
    </lineage>
</organism>
<keyword evidence="7" id="KW-0175">Coiled coil</keyword>
<dbReference type="InterPro" id="IPR038441">
    <property type="entry name" value="THAP_Znf_sf"/>
</dbReference>
<proteinExistence type="inferred from homology"/>
<dbReference type="Gene3D" id="6.20.210.20">
    <property type="entry name" value="THAP domain"/>
    <property type="match status" value="1"/>
</dbReference>
<dbReference type="PANTHER" id="PTHR46600:SF1">
    <property type="entry name" value="THAP DOMAIN-CONTAINING PROTEIN 1"/>
    <property type="match status" value="1"/>
</dbReference>
<keyword evidence="3" id="KW-0479">Metal-binding</keyword>
<dbReference type="GO" id="GO:0005654">
    <property type="term" value="C:nucleoplasm"/>
    <property type="evidence" value="ECO:0007669"/>
    <property type="project" value="UniProtKB-SubCell"/>
</dbReference>
<dbReference type="SUPFAM" id="SSF57716">
    <property type="entry name" value="Glucocorticoid receptor-like (DNA-binding domain)"/>
    <property type="match status" value="1"/>
</dbReference>
<evidence type="ECO:0000256" key="5">
    <source>
        <dbReference type="ARBA" id="ARBA00022833"/>
    </source>
</evidence>
<evidence type="ECO:0000256" key="6">
    <source>
        <dbReference type="ARBA" id="ARBA00023015"/>
    </source>
</evidence>
<evidence type="ECO:0000256" key="9">
    <source>
        <dbReference type="ARBA" id="ARBA00023163"/>
    </source>
</evidence>
<evidence type="ECO:0000259" key="14">
    <source>
        <dbReference type="PROSITE" id="PS50950"/>
    </source>
</evidence>
<evidence type="ECO:0000256" key="2">
    <source>
        <dbReference type="ARBA" id="ARBA00006177"/>
    </source>
</evidence>
<sequence length="112" mass="12867">MVKVCVAGKCSKTAGENVSLHYFPKDEPRRTKWIKFVQNTRYGIKDKNKKLKGVDWTPSSTSTLCSNHFMDSDFIEGKIPKKLKPGTFPKSESQKSKLEHTKSSSYRRRDQP</sequence>
<reference evidence="15 16" key="1">
    <citation type="submission" date="2024-05" db="EMBL/GenBank/DDBJ databases">
        <authorList>
            <person name="Wallberg A."/>
        </authorList>
    </citation>
    <scope>NUCLEOTIDE SEQUENCE [LARGE SCALE GENOMIC DNA]</scope>
</reference>
<keyword evidence="6" id="KW-0805">Transcription regulation</keyword>
<accession>A0AAV2QCL3</accession>
<dbReference type="Pfam" id="PF05485">
    <property type="entry name" value="THAP"/>
    <property type="match status" value="1"/>
</dbReference>
<keyword evidence="4 12" id="KW-0863">Zinc-finger</keyword>
<dbReference type="EMBL" id="CAXKWB010005156">
    <property type="protein sequence ID" value="CAL4077020.1"/>
    <property type="molecule type" value="Genomic_DNA"/>
</dbReference>
<keyword evidence="11" id="KW-0131">Cell cycle</keyword>
<feature type="domain" description="THAP-type" evidence="14">
    <location>
        <begin position="1"/>
        <end position="92"/>
    </location>
</feature>
<keyword evidence="16" id="KW-1185">Reference proteome</keyword>
<dbReference type="PANTHER" id="PTHR46600">
    <property type="entry name" value="THAP DOMAIN-CONTAINING"/>
    <property type="match status" value="1"/>
</dbReference>
<keyword evidence="10" id="KW-0539">Nucleus</keyword>
<gene>
    <name evidence="15" type="ORF">MNOR_LOCUS10304</name>
</gene>
<dbReference type="PROSITE" id="PS50950">
    <property type="entry name" value="ZF_THAP"/>
    <property type="match status" value="1"/>
</dbReference>
<comment type="similarity">
    <text evidence="2">Belongs to the THAP1 family.</text>
</comment>
<keyword evidence="8 12" id="KW-0238">DNA-binding</keyword>
<evidence type="ECO:0000313" key="16">
    <source>
        <dbReference type="Proteomes" id="UP001497623"/>
    </source>
</evidence>
<dbReference type="InterPro" id="IPR006612">
    <property type="entry name" value="THAP_Znf"/>
</dbReference>
<feature type="non-terminal residue" evidence="15">
    <location>
        <position position="112"/>
    </location>
</feature>
<comment type="caution">
    <text evidence="15">The sequence shown here is derived from an EMBL/GenBank/DDBJ whole genome shotgun (WGS) entry which is preliminary data.</text>
</comment>
<dbReference type="GO" id="GO:0043565">
    <property type="term" value="F:sequence-specific DNA binding"/>
    <property type="evidence" value="ECO:0007669"/>
    <property type="project" value="InterPro"/>
</dbReference>
<evidence type="ECO:0000256" key="8">
    <source>
        <dbReference type="ARBA" id="ARBA00023125"/>
    </source>
</evidence>
<feature type="compositionally biased region" description="Basic and acidic residues" evidence="13">
    <location>
        <begin position="92"/>
        <end position="112"/>
    </location>
</feature>